<name>A0A4Q6XYV3_9SPHN</name>
<dbReference type="Pfam" id="PF13439">
    <property type="entry name" value="Glyco_transf_4"/>
    <property type="match status" value="1"/>
</dbReference>
<dbReference type="GO" id="GO:0016757">
    <property type="term" value="F:glycosyltransferase activity"/>
    <property type="evidence" value="ECO:0007669"/>
    <property type="project" value="UniProtKB-ARBA"/>
</dbReference>
<accession>A0A4Q6XYV3</accession>
<keyword evidence="3" id="KW-1185">Reference proteome</keyword>
<gene>
    <name evidence="2" type="ORF">EWE75_18120</name>
</gene>
<dbReference type="InterPro" id="IPR028098">
    <property type="entry name" value="Glyco_trans_4-like_N"/>
</dbReference>
<reference evidence="2 3" key="1">
    <citation type="submission" date="2019-02" db="EMBL/GenBank/DDBJ databases">
        <authorList>
            <person name="Li Y."/>
        </authorList>
    </citation>
    <scope>NUCLEOTIDE SEQUENCE [LARGE SCALE GENOMIC DNA]</scope>
    <source>
        <strain evidence="2 3">3-7</strain>
    </source>
</reference>
<dbReference type="Pfam" id="PF13692">
    <property type="entry name" value="Glyco_trans_1_4"/>
    <property type="match status" value="1"/>
</dbReference>
<dbReference type="OrthoDB" id="9790710at2"/>
<keyword evidence="2" id="KW-0808">Transferase</keyword>
<evidence type="ECO:0000259" key="1">
    <source>
        <dbReference type="Pfam" id="PF13439"/>
    </source>
</evidence>
<comment type="caution">
    <text evidence="2">The sequence shown here is derived from an EMBL/GenBank/DDBJ whole genome shotgun (WGS) entry which is preliminary data.</text>
</comment>
<dbReference type="SUPFAM" id="SSF53756">
    <property type="entry name" value="UDP-Glycosyltransferase/glycogen phosphorylase"/>
    <property type="match status" value="1"/>
</dbReference>
<evidence type="ECO:0000313" key="2">
    <source>
        <dbReference type="EMBL" id="RZF63022.1"/>
    </source>
</evidence>
<dbReference type="Proteomes" id="UP000292085">
    <property type="component" value="Unassembled WGS sequence"/>
</dbReference>
<dbReference type="PANTHER" id="PTHR45947:SF3">
    <property type="entry name" value="SULFOQUINOVOSYL TRANSFERASE SQD2"/>
    <property type="match status" value="1"/>
</dbReference>
<dbReference type="AlphaFoldDB" id="A0A4Q6XYV3"/>
<protein>
    <submittedName>
        <fullName evidence="2">Glycosyltransferase family 1 protein</fullName>
    </submittedName>
</protein>
<sequence length="434" mass="46379">MYPSSEGAAMRSIYDGSEGGAARSALHPIAGTMADRSLILAVATYFPDSYGGAERQARILAEALGRKGVTVTLVAPTLARDVPLEEPTSFGCIVRKRVRAWPNLGGRNILSFLAWSLWVPWRLRGPEWRGVPVYVFHARLHALGPALAAWRNASPLLVKLGGGGEASEFAALRGKKFLYGRLVEGLLRRRVDVFVANSKQIATELRKLRVAPARIAEFPNGVALPPLDDLHRALAKRDGRGFIYAARLHPDKNVGVLHDAATALAAAGVKLRLRLVGDGPEKDRLEPLASAGSPVTFAGFVADVYPELQASDFFVCASQREGQSNALLEAMSAGVIPIVFRASGVAEVISHGWNGFIVEEATPDAFAEAMRQALALSPAARREMSLAARGFAQDNIGIDAIAERTLAAIASVRPDPRARAPQPVRGRLIGEGGA</sequence>
<dbReference type="Gene3D" id="3.40.50.2000">
    <property type="entry name" value="Glycogen Phosphorylase B"/>
    <property type="match status" value="2"/>
</dbReference>
<dbReference type="PANTHER" id="PTHR45947">
    <property type="entry name" value="SULFOQUINOVOSYL TRANSFERASE SQD2"/>
    <property type="match status" value="1"/>
</dbReference>
<proteinExistence type="predicted"/>
<feature type="domain" description="Glycosyltransferase subfamily 4-like N-terminal" evidence="1">
    <location>
        <begin position="50"/>
        <end position="222"/>
    </location>
</feature>
<dbReference type="CDD" id="cd03801">
    <property type="entry name" value="GT4_PimA-like"/>
    <property type="match status" value="1"/>
</dbReference>
<organism evidence="2 3">
    <name type="scientific">Sphingomonas populi</name>
    <dbReference type="NCBI Taxonomy" id="2484750"/>
    <lineage>
        <taxon>Bacteria</taxon>
        <taxon>Pseudomonadati</taxon>
        <taxon>Pseudomonadota</taxon>
        <taxon>Alphaproteobacteria</taxon>
        <taxon>Sphingomonadales</taxon>
        <taxon>Sphingomonadaceae</taxon>
        <taxon>Sphingomonas</taxon>
    </lineage>
</organism>
<evidence type="ECO:0000313" key="3">
    <source>
        <dbReference type="Proteomes" id="UP000292085"/>
    </source>
</evidence>
<dbReference type="InterPro" id="IPR050194">
    <property type="entry name" value="Glycosyltransferase_grp1"/>
</dbReference>
<dbReference type="EMBL" id="SGIS01000033">
    <property type="protein sequence ID" value="RZF63022.1"/>
    <property type="molecule type" value="Genomic_DNA"/>
</dbReference>